<comment type="caution">
    <text evidence="2">The sequence shown here is derived from an EMBL/GenBank/DDBJ whole genome shotgun (WGS) entry which is preliminary data.</text>
</comment>
<dbReference type="InterPro" id="IPR043129">
    <property type="entry name" value="ATPase_NBD"/>
</dbReference>
<sequence length="347" mass="37533">MDCVLGIDGGGTKTVCIVMNAEKEILGRGETGASNYQSIGINAAFKSIELAIENAVIEALKTIKSLEVQVICLGLAGVNRPRDIEVIKKIVNDLQKSHRLPIMWELEQIIQPDNKSNNIIICHDALIALVGGICRDVGIVVAAGTGAIAYGRNHQGISKRVGGWGYILGDEGSAYQIAIAGMKAAIQAYDGRGELTSLVDVFTNHLQLETIEDLIEFVYRRGMGVKDIAAFATLVDSAAVDGDGVANEIIDDALGELVKATFTVIDAIFCPHIPNPSPQTIRNDDFEIVTTGSVWKGKSNIRERFIKVINQKYPYIKVILPRFEPAYGAGLLALKQYLQKSDSKAAH</sequence>
<feature type="domain" description="ATPase BadF/BadG/BcrA/BcrD type" evidence="1">
    <location>
        <begin position="5"/>
        <end position="333"/>
    </location>
</feature>
<dbReference type="SUPFAM" id="SSF53067">
    <property type="entry name" value="Actin-like ATPase domain"/>
    <property type="match status" value="2"/>
</dbReference>
<gene>
    <name evidence="2" type="ORF">CK510_13115</name>
</gene>
<dbReference type="Pfam" id="PF01869">
    <property type="entry name" value="BcrAD_BadFG"/>
    <property type="match status" value="1"/>
</dbReference>
<evidence type="ECO:0000313" key="3">
    <source>
        <dbReference type="Proteomes" id="UP000218238"/>
    </source>
</evidence>
<dbReference type="PANTHER" id="PTHR43190:SF3">
    <property type="entry name" value="N-ACETYL-D-GLUCOSAMINE KINASE"/>
    <property type="match status" value="1"/>
</dbReference>
<dbReference type="RefSeq" id="WP_095722130.1">
    <property type="nucleotide sequence ID" value="NZ_NTFS01000127.1"/>
</dbReference>
<evidence type="ECO:0000313" key="2">
    <source>
        <dbReference type="EMBL" id="PAX53871.1"/>
    </source>
</evidence>
<keyword evidence="3" id="KW-1185">Reference proteome</keyword>
<dbReference type="Proteomes" id="UP000218238">
    <property type="component" value="Unassembled WGS sequence"/>
</dbReference>
<dbReference type="OrthoDB" id="9772633at2"/>
<protein>
    <submittedName>
        <fullName evidence="2">ATPase</fullName>
    </submittedName>
</protein>
<reference evidence="2 3" key="1">
    <citation type="submission" date="2017-08" db="EMBL/GenBank/DDBJ databases">
        <title>Draft genome sequence of filamentous cyanobacterium Calothrix elsteri CCALA 953.</title>
        <authorList>
            <person name="Gagunashvili A.N."/>
            <person name="Elster J."/>
            <person name="Andresson O.S."/>
        </authorList>
    </citation>
    <scope>NUCLEOTIDE SEQUENCE [LARGE SCALE GENOMIC DNA]</scope>
    <source>
        <strain evidence="2 3">CCALA 953</strain>
    </source>
</reference>
<proteinExistence type="predicted"/>
<dbReference type="PANTHER" id="PTHR43190">
    <property type="entry name" value="N-ACETYL-D-GLUCOSAMINE KINASE"/>
    <property type="match status" value="1"/>
</dbReference>
<dbReference type="CDD" id="cd24007">
    <property type="entry name" value="ASKHA_NBD_eukNAGK-like"/>
    <property type="match status" value="1"/>
</dbReference>
<dbReference type="InterPro" id="IPR052519">
    <property type="entry name" value="Euk-type_GlcNAc_Kinase"/>
</dbReference>
<evidence type="ECO:0000259" key="1">
    <source>
        <dbReference type="Pfam" id="PF01869"/>
    </source>
</evidence>
<name>A0A2A2TIW5_9CYAN</name>
<dbReference type="EMBL" id="NTFS01000127">
    <property type="protein sequence ID" value="PAX53871.1"/>
    <property type="molecule type" value="Genomic_DNA"/>
</dbReference>
<dbReference type="Gene3D" id="3.30.420.40">
    <property type="match status" value="2"/>
</dbReference>
<accession>A0A2A2TIW5</accession>
<organism evidence="2 3">
    <name type="scientific">Brunnivagina elsteri CCALA 953</name>
    <dbReference type="NCBI Taxonomy" id="987040"/>
    <lineage>
        <taxon>Bacteria</taxon>
        <taxon>Bacillati</taxon>
        <taxon>Cyanobacteriota</taxon>
        <taxon>Cyanophyceae</taxon>
        <taxon>Nostocales</taxon>
        <taxon>Calotrichaceae</taxon>
        <taxon>Brunnivagina</taxon>
    </lineage>
</organism>
<dbReference type="InterPro" id="IPR002731">
    <property type="entry name" value="ATPase_BadF"/>
</dbReference>
<dbReference type="AlphaFoldDB" id="A0A2A2TIW5"/>